<dbReference type="Gene3D" id="3.40.190.10">
    <property type="entry name" value="Periplasmic binding protein-like II"/>
    <property type="match status" value="2"/>
</dbReference>
<evidence type="ECO:0000313" key="2">
    <source>
        <dbReference type="EMBL" id="SDD86514.1"/>
    </source>
</evidence>
<dbReference type="OrthoDB" id="7241844at2"/>
<evidence type="ECO:0000313" key="3">
    <source>
        <dbReference type="Proteomes" id="UP000183685"/>
    </source>
</evidence>
<reference evidence="2 3" key="1">
    <citation type="submission" date="2016-10" db="EMBL/GenBank/DDBJ databases">
        <authorList>
            <person name="de Groot N.N."/>
        </authorList>
    </citation>
    <scope>NUCLEOTIDE SEQUENCE [LARGE SCALE GENOMIC DNA]</scope>
    <source>
        <strain evidence="2 3">CGMCC 1.9109</strain>
    </source>
</reference>
<organism evidence="2 3">
    <name type="scientific">Kordiimonas lacus</name>
    <dbReference type="NCBI Taxonomy" id="637679"/>
    <lineage>
        <taxon>Bacteria</taxon>
        <taxon>Pseudomonadati</taxon>
        <taxon>Pseudomonadota</taxon>
        <taxon>Alphaproteobacteria</taxon>
        <taxon>Kordiimonadales</taxon>
        <taxon>Kordiimonadaceae</taxon>
        <taxon>Kordiimonas</taxon>
    </lineage>
</organism>
<proteinExistence type="predicted"/>
<name>A0A1G6Y7P6_9PROT</name>
<feature type="chain" id="PRO_5010248743" evidence="1">
    <location>
        <begin position="25"/>
        <end position="249"/>
    </location>
</feature>
<accession>A0A1G6Y7P6</accession>
<gene>
    <name evidence="2" type="ORF">SAMN04488071_1521</name>
</gene>
<protein>
    <submittedName>
        <fullName evidence="2">ABC-type amino acid transport substrate-binding protein</fullName>
    </submittedName>
</protein>
<evidence type="ECO:0000256" key="1">
    <source>
        <dbReference type="SAM" id="SignalP"/>
    </source>
</evidence>
<dbReference type="EMBL" id="FNAK01000003">
    <property type="protein sequence ID" value="SDD86514.1"/>
    <property type="molecule type" value="Genomic_DNA"/>
</dbReference>
<dbReference type="PANTHER" id="PTHR35936">
    <property type="entry name" value="MEMBRANE-BOUND LYTIC MUREIN TRANSGLYCOSYLASE F"/>
    <property type="match status" value="1"/>
</dbReference>
<sequence>MGRLAQLIAGALLVICTVTGTGSAADVPTLRVSTIVVPPLVMQDSGSKNIHGEAIDALQLLVETCGAEADLVVTPSWNRAYMMAQIGIVDAVIPTNFAEDRLSYFDFPTEPLVDMSPSLIVRVDSPFLRFSGLHILKGKKVAVRTNALLEQKFDAYIRSDQATLVERSDSISLVDELLSGRVDFIADSPTMIIYHMTESKIPERIRVLDPPLGRSGQFLALSKKRAPAFAAETEISRCLLSKSVYLPEN</sequence>
<dbReference type="STRING" id="637679.GCA_001550055_01202"/>
<keyword evidence="1" id="KW-0732">Signal</keyword>
<keyword evidence="3" id="KW-1185">Reference proteome</keyword>
<dbReference type="Proteomes" id="UP000183685">
    <property type="component" value="Unassembled WGS sequence"/>
</dbReference>
<dbReference type="PANTHER" id="PTHR35936:SF25">
    <property type="entry name" value="ABC TRANSPORTER SUBSTRATE-BINDING PROTEIN"/>
    <property type="match status" value="1"/>
</dbReference>
<dbReference type="SUPFAM" id="SSF53850">
    <property type="entry name" value="Periplasmic binding protein-like II"/>
    <property type="match status" value="1"/>
</dbReference>
<dbReference type="AlphaFoldDB" id="A0A1G6Y7P6"/>
<dbReference type="RefSeq" id="WP_139167502.1">
    <property type="nucleotide sequence ID" value="NZ_FNAK01000003.1"/>
</dbReference>
<feature type="signal peptide" evidence="1">
    <location>
        <begin position="1"/>
        <end position="24"/>
    </location>
</feature>